<accession>A0A9X7CRE4</accession>
<comment type="caution">
    <text evidence="1">The sequence shown here is derived from an EMBL/GenBank/DDBJ whole genome shotgun (WGS) entry which is preliminary data.</text>
</comment>
<dbReference type="Proteomes" id="UP000224203">
    <property type="component" value="Unassembled WGS sequence"/>
</dbReference>
<dbReference type="EMBL" id="NULI01000033">
    <property type="protein sequence ID" value="PGS81661.1"/>
    <property type="molecule type" value="Genomic_DNA"/>
</dbReference>
<gene>
    <name evidence="1" type="ORF">COC69_05895</name>
</gene>
<protein>
    <submittedName>
        <fullName evidence="1">Uncharacterized protein</fullName>
    </submittedName>
</protein>
<name>A0A9X7CRE4_BACCE</name>
<evidence type="ECO:0000313" key="1">
    <source>
        <dbReference type="EMBL" id="PGS81661.1"/>
    </source>
</evidence>
<dbReference type="RefSeq" id="WP_098782387.1">
    <property type="nucleotide sequence ID" value="NZ_NULI01000033.1"/>
</dbReference>
<organism evidence="1 2">
    <name type="scientific">Bacillus cereus</name>
    <dbReference type="NCBI Taxonomy" id="1396"/>
    <lineage>
        <taxon>Bacteria</taxon>
        <taxon>Bacillati</taxon>
        <taxon>Bacillota</taxon>
        <taxon>Bacilli</taxon>
        <taxon>Bacillales</taxon>
        <taxon>Bacillaceae</taxon>
        <taxon>Bacillus</taxon>
        <taxon>Bacillus cereus group</taxon>
    </lineage>
</organism>
<reference evidence="1 2" key="1">
    <citation type="submission" date="2017-09" db="EMBL/GenBank/DDBJ databases">
        <title>Large-scale bioinformatics analysis of Bacillus genomes uncovers conserved roles of natural products in bacterial physiology.</title>
        <authorList>
            <consortium name="Agbiome Team Llc"/>
            <person name="Bleich R.M."/>
            <person name="Grubbs K.J."/>
            <person name="Santa Maria K.C."/>
            <person name="Allen S.E."/>
            <person name="Farag S."/>
            <person name="Shank E.A."/>
            <person name="Bowers A."/>
        </authorList>
    </citation>
    <scope>NUCLEOTIDE SEQUENCE [LARGE SCALE GENOMIC DNA]</scope>
    <source>
        <strain evidence="1 2">AFS041711</strain>
    </source>
</reference>
<dbReference type="AlphaFoldDB" id="A0A9X7CRE4"/>
<evidence type="ECO:0000313" key="2">
    <source>
        <dbReference type="Proteomes" id="UP000224203"/>
    </source>
</evidence>
<proteinExistence type="predicted"/>
<sequence length="87" mass="10205">MKKEWILLDRSGTDSIVVRYCEKTDLISIELEAVRREELYEGLKYLVETRTSVTGNDLREFFDKNFIVDKAEFLKINNQISRDLEGG</sequence>